<sequence>MNYPPLTGIRLVLVTLSLSLAVFMEVLDTTIANVAVPVIAGDLGAATTQGTWVITSFAVANAISVPLTGFLAKRVGEVRLFVGSVIGFVITSWLCGISPNLQTLVFFRILQGFVAGPLIPLSQSLLMASYPPEKRTLALALWAMTVVVAPVLGPIFGGWISDNWHWGWIFFINIPIGILSAVIAWQQLRDRETDTVKTPIDYTGLILMIVGIGSLQMMLDRGKELDWFASGEIIVLAVVATVCLTYFIVWELGEKYPIVDLSLFKNRNFTIGVLTTSLGFMVYMGTLTLLPLVLQSNLGYTATWAGLAAAPIGFLPIFLSPLIGRFGNKIDMRLLVTGSFLMFAFTFHWRTDFYAGMDMSNVVWPQFWQGLGVAMFFLPLTTITLSHMKGPQIASASSLSNFLRVFMGGVGVSVVSTMWERREALHHTQLTEHITPYSPDTAEAVRQMAEAGLNGGQAVGLINSTITQQGFIVGSNEIFLAGSILFIIMIPIIWLAKPPFHHDGGGGGH</sequence>
<evidence type="ECO:0000256" key="5">
    <source>
        <dbReference type="ARBA" id="ARBA00022519"/>
    </source>
</evidence>
<dbReference type="InterPro" id="IPR004638">
    <property type="entry name" value="EmrB-like"/>
</dbReference>
<dbReference type="GO" id="GO:0022857">
    <property type="term" value="F:transmembrane transporter activity"/>
    <property type="evidence" value="ECO:0007669"/>
    <property type="project" value="InterPro"/>
</dbReference>
<dbReference type="FunFam" id="1.20.1720.10:FF:000002">
    <property type="entry name" value="Multidrug resistance protein B"/>
    <property type="match status" value="1"/>
</dbReference>
<evidence type="ECO:0000256" key="9">
    <source>
        <dbReference type="SAM" id="Phobius"/>
    </source>
</evidence>
<keyword evidence="3" id="KW-0813">Transport</keyword>
<reference evidence="11 13" key="1">
    <citation type="submission" date="2014-12" db="EMBL/GenBank/DDBJ databases">
        <title>Genome sequence of Morococcus cerebrosus.</title>
        <authorList>
            <person name="Shin S.-K."/>
            <person name="Yi H."/>
        </authorList>
    </citation>
    <scope>NUCLEOTIDE SEQUENCE [LARGE SCALE GENOMIC DNA]</scope>
    <source>
        <strain evidence="11 13">CIP 81.93</strain>
    </source>
</reference>
<protein>
    <submittedName>
        <fullName evidence="12">DHA2 family efflux MFS transporter permease subunit</fullName>
    </submittedName>
    <submittedName>
        <fullName evidence="11">Multidrug resistance protein B</fullName>
    </submittedName>
</protein>
<feature type="transmembrane region" description="Helical" evidence="9">
    <location>
        <begin position="78"/>
        <end position="99"/>
    </location>
</feature>
<dbReference type="PANTHER" id="PTHR42718:SF9">
    <property type="entry name" value="MAJOR FACILITATOR SUPERFAMILY MULTIDRUG TRANSPORTER MFSC"/>
    <property type="match status" value="1"/>
</dbReference>
<evidence type="ECO:0000256" key="8">
    <source>
        <dbReference type="ARBA" id="ARBA00023136"/>
    </source>
</evidence>
<dbReference type="EMBL" id="JUFZ01000099">
    <property type="protein sequence ID" value="KIC06535.1"/>
    <property type="molecule type" value="Genomic_DNA"/>
</dbReference>
<evidence type="ECO:0000313" key="14">
    <source>
        <dbReference type="Proteomes" id="UP000829504"/>
    </source>
</evidence>
<evidence type="ECO:0000256" key="4">
    <source>
        <dbReference type="ARBA" id="ARBA00022475"/>
    </source>
</evidence>
<feature type="transmembrane region" description="Helical" evidence="9">
    <location>
        <begin position="166"/>
        <end position="188"/>
    </location>
</feature>
<dbReference type="InterPro" id="IPR036259">
    <property type="entry name" value="MFS_trans_sf"/>
</dbReference>
<keyword evidence="5" id="KW-0997">Cell inner membrane</keyword>
<dbReference type="EMBL" id="CP094242">
    <property type="protein sequence ID" value="UNV87615.1"/>
    <property type="molecule type" value="Genomic_DNA"/>
</dbReference>
<feature type="transmembrane region" description="Helical" evidence="9">
    <location>
        <begin position="269"/>
        <end position="290"/>
    </location>
</feature>
<name>A0A0C1GJ13_9NEIS</name>
<keyword evidence="14" id="KW-1185">Reference proteome</keyword>
<evidence type="ECO:0000256" key="7">
    <source>
        <dbReference type="ARBA" id="ARBA00022989"/>
    </source>
</evidence>
<evidence type="ECO:0000256" key="2">
    <source>
        <dbReference type="ARBA" id="ARBA00008537"/>
    </source>
</evidence>
<dbReference type="Pfam" id="PF07690">
    <property type="entry name" value="MFS_1"/>
    <property type="match status" value="1"/>
</dbReference>
<feature type="transmembrane region" description="Helical" evidence="9">
    <location>
        <begin position="50"/>
        <end position="71"/>
    </location>
</feature>
<comment type="similarity">
    <text evidence="2">Belongs to the major facilitator superfamily. EmrB family.</text>
</comment>
<feature type="transmembrane region" description="Helical" evidence="9">
    <location>
        <begin position="478"/>
        <end position="496"/>
    </location>
</feature>
<dbReference type="PROSITE" id="PS50850">
    <property type="entry name" value="MFS"/>
    <property type="match status" value="1"/>
</dbReference>
<dbReference type="PRINTS" id="PR01036">
    <property type="entry name" value="TCRTETB"/>
</dbReference>
<dbReference type="CDD" id="cd17503">
    <property type="entry name" value="MFS_LmrB_MDR_like"/>
    <property type="match status" value="1"/>
</dbReference>
<evidence type="ECO:0000313" key="12">
    <source>
        <dbReference type="EMBL" id="UNV87615.1"/>
    </source>
</evidence>
<dbReference type="GO" id="GO:0015721">
    <property type="term" value="P:bile acid and bile salt transport"/>
    <property type="evidence" value="ECO:0007669"/>
    <property type="project" value="UniProtKB-ARBA"/>
</dbReference>
<evidence type="ECO:0000313" key="13">
    <source>
        <dbReference type="Proteomes" id="UP000031390"/>
    </source>
</evidence>
<dbReference type="GO" id="GO:1990961">
    <property type="term" value="P:xenobiotic detoxification by transmembrane export across the plasma membrane"/>
    <property type="evidence" value="ECO:0007669"/>
    <property type="project" value="UniProtKB-ARBA"/>
</dbReference>
<feature type="transmembrane region" description="Helical" evidence="9">
    <location>
        <begin position="302"/>
        <end position="323"/>
    </location>
</feature>
<accession>A0A0C1GJ13</accession>
<feature type="transmembrane region" description="Helical" evidence="9">
    <location>
        <begin position="105"/>
        <end position="127"/>
    </location>
</feature>
<evidence type="ECO:0000256" key="3">
    <source>
        <dbReference type="ARBA" id="ARBA00022448"/>
    </source>
</evidence>
<proteinExistence type="inferred from homology"/>
<dbReference type="SUPFAM" id="SSF103473">
    <property type="entry name" value="MFS general substrate transporter"/>
    <property type="match status" value="1"/>
</dbReference>
<reference evidence="12 14" key="2">
    <citation type="submission" date="2022-03" db="EMBL/GenBank/DDBJ databases">
        <title>Genome sequencing of Morococcus cerebrosus.</title>
        <authorList>
            <person name="Baek M.-G."/>
            <person name="Yi H."/>
        </authorList>
    </citation>
    <scope>NUCLEOTIDE SEQUENCE [LARGE SCALE GENOMIC DNA]</scope>
    <source>
        <strain evidence="12 14">CIP 81.93</strain>
    </source>
</reference>
<evidence type="ECO:0000313" key="11">
    <source>
        <dbReference type="EMBL" id="KIC06535.1"/>
    </source>
</evidence>
<dbReference type="GO" id="GO:0005886">
    <property type="term" value="C:plasma membrane"/>
    <property type="evidence" value="ECO:0007669"/>
    <property type="project" value="UniProtKB-SubCell"/>
</dbReference>
<feature type="domain" description="Major facilitator superfamily (MFS) profile" evidence="10">
    <location>
        <begin position="14"/>
        <end position="501"/>
    </location>
</feature>
<feature type="transmembrane region" description="Helical" evidence="9">
    <location>
        <begin position="367"/>
        <end position="387"/>
    </location>
</feature>
<dbReference type="AlphaFoldDB" id="A0A0C1GJ13"/>
<evidence type="ECO:0000259" key="10">
    <source>
        <dbReference type="PROSITE" id="PS50850"/>
    </source>
</evidence>
<dbReference type="Proteomes" id="UP000829504">
    <property type="component" value="Chromosome"/>
</dbReference>
<dbReference type="PATRIC" id="fig|1056807.3.peg.1966"/>
<comment type="subcellular location">
    <subcellularLocation>
        <location evidence="1">Cell inner membrane</location>
        <topology evidence="1">Multi-pass membrane protein</topology>
    </subcellularLocation>
</comment>
<evidence type="ECO:0000256" key="6">
    <source>
        <dbReference type="ARBA" id="ARBA00022692"/>
    </source>
</evidence>
<dbReference type="Proteomes" id="UP000031390">
    <property type="component" value="Unassembled WGS sequence"/>
</dbReference>
<dbReference type="InterPro" id="IPR020846">
    <property type="entry name" value="MFS_dom"/>
</dbReference>
<keyword evidence="8 9" id="KW-0472">Membrane</keyword>
<feature type="transmembrane region" description="Helical" evidence="9">
    <location>
        <begin position="139"/>
        <end position="160"/>
    </location>
</feature>
<dbReference type="Gene3D" id="1.20.1250.20">
    <property type="entry name" value="MFS general substrate transporter like domains"/>
    <property type="match status" value="1"/>
</dbReference>
<dbReference type="PANTHER" id="PTHR42718">
    <property type="entry name" value="MAJOR FACILITATOR SUPERFAMILY MULTIDRUG TRANSPORTER MFSC"/>
    <property type="match status" value="1"/>
</dbReference>
<evidence type="ECO:0000256" key="1">
    <source>
        <dbReference type="ARBA" id="ARBA00004429"/>
    </source>
</evidence>
<dbReference type="RefSeq" id="WP_039409174.1">
    <property type="nucleotide sequence ID" value="NZ_CP094242.1"/>
</dbReference>
<dbReference type="Gene3D" id="1.20.1720.10">
    <property type="entry name" value="Multidrug resistance protein D"/>
    <property type="match status" value="1"/>
</dbReference>
<feature type="transmembrane region" description="Helical" evidence="9">
    <location>
        <begin position="330"/>
        <end position="347"/>
    </location>
</feature>
<keyword evidence="4" id="KW-1003">Cell membrane</keyword>
<feature type="transmembrane region" description="Helical" evidence="9">
    <location>
        <begin position="225"/>
        <end position="249"/>
    </location>
</feature>
<keyword evidence="7 9" id="KW-1133">Transmembrane helix</keyword>
<gene>
    <name evidence="11" type="ORF">MCC93_20480</name>
    <name evidence="12" type="ORF">MON37_01310</name>
</gene>
<organism evidence="11 13">
    <name type="scientific">Morococcus cerebrosus</name>
    <dbReference type="NCBI Taxonomy" id="1056807"/>
    <lineage>
        <taxon>Bacteria</taxon>
        <taxon>Pseudomonadati</taxon>
        <taxon>Pseudomonadota</taxon>
        <taxon>Betaproteobacteria</taxon>
        <taxon>Neisseriales</taxon>
        <taxon>Neisseriaceae</taxon>
        <taxon>Morococcus</taxon>
    </lineage>
</organism>
<keyword evidence="6 9" id="KW-0812">Transmembrane</keyword>
<feature type="transmembrane region" description="Helical" evidence="9">
    <location>
        <begin position="200"/>
        <end position="219"/>
    </location>
</feature>
<dbReference type="NCBIfam" id="TIGR00711">
    <property type="entry name" value="efflux_EmrB"/>
    <property type="match status" value="1"/>
</dbReference>
<dbReference type="InterPro" id="IPR011701">
    <property type="entry name" value="MFS"/>
</dbReference>